<dbReference type="RefSeq" id="XP_016254677.1">
    <property type="nucleotide sequence ID" value="XM_016387749.1"/>
</dbReference>
<feature type="compositionally biased region" description="Polar residues" evidence="2">
    <location>
        <begin position="328"/>
        <end position="351"/>
    </location>
</feature>
<dbReference type="InterPro" id="IPR050266">
    <property type="entry name" value="AB_hydrolase_sf"/>
</dbReference>
<reference evidence="5 6" key="1">
    <citation type="submission" date="2015-01" db="EMBL/GenBank/DDBJ databases">
        <title>The Genome Sequence of Cladophialophora immunda CBS83496.</title>
        <authorList>
            <consortium name="The Broad Institute Genomics Platform"/>
            <person name="Cuomo C."/>
            <person name="de Hoog S."/>
            <person name="Gorbushina A."/>
            <person name="Stielow B."/>
            <person name="Teixiera M."/>
            <person name="Abouelleil A."/>
            <person name="Chapman S.B."/>
            <person name="Priest M."/>
            <person name="Young S.K."/>
            <person name="Wortman J."/>
            <person name="Nusbaum C."/>
            <person name="Birren B."/>
        </authorList>
    </citation>
    <scope>NUCLEOTIDE SEQUENCE [LARGE SCALE GENOMIC DNA]</scope>
    <source>
        <strain evidence="5 6">CBS 83496</strain>
    </source>
</reference>
<dbReference type="PANTHER" id="PTHR43798">
    <property type="entry name" value="MONOACYLGLYCEROL LIPASE"/>
    <property type="match status" value="1"/>
</dbReference>
<evidence type="ECO:0000259" key="3">
    <source>
        <dbReference type="Pfam" id="PF04082"/>
    </source>
</evidence>
<dbReference type="AlphaFoldDB" id="A0A0D2A2B4"/>
<organism evidence="5 6">
    <name type="scientific">Cladophialophora immunda</name>
    <dbReference type="NCBI Taxonomy" id="569365"/>
    <lineage>
        <taxon>Eukaryota</taxon>
        <taxon>Fungi</taxon>
        <taxon>Dikarya</taxon>
        <taxon>Ascomycota</taxon>
        <taxon>Pezizomycotina</taxon>
        <taxon>Eurotiomycetes</taxon>
        <taxon>Chaetothyriomycetidae</taxon>
        <taxon>Chaetothyriales</taxon>
        <taxon>Herpotrichiellaceae</taxon>
        <taxon>Cladophialophora</taxon>
    </lineage>
</organism>
<feature type="domain" description="Xylanolytic transcriptional activator regulatory" evidence="3">
    <location>
        <begin position="615"/>
        <end position="820"/>
    </location>
</feature>
<dbReference type="OrthoDB" id="190201at2759"/>
<feature type="region of interest" description="Disordered" evidence="2">
    <location>
        <begin position="316"/>
        <end position="367"/>
    </location>
</feature>
<dbReference type="Proteomes" id="UP000054466">
    <property type="component" value="Unassembled WGS sequence"/>
</dbReference>
<keyword evidence="6" id="KW-1185">Reference proteome</keyword>
<name>A0A0D2A2B4_9EURO</name>
<dbReference type="STRING" id="569365.A0A0D2A2B4"/>
<sequence>MPETTVPWDIFPPTPKLDLSKARQQGLVKTARGIRLWHAIFGIPLEATLRAGRVPILLMHGGVSSSDWNALQVEYLSPNYTVIVLDLPGHGRSPFDDRELSYEKVAADIAGVLDVLKVPKVAIISWSEGTMMAWSMLAYQQHHRVDRAFCYSALDDYRKADAEKVMQIWMVGEYFSRTQREWEETHPGEKWDEFLGAWMTMWTREPIWTVESFRHLPIRGQDKGAPIVWIVTGDHDEWIPPETHDRMARFIPNSSYLKMPSAGHLTFIQNPTIDVLRRHQKNHPTRRDGRSTRRTPPNEPLPELVDTIVVFSQNEDAAHEPEGDVEASSPTFSTRQVHLSATSQQRRANSHVSERQDPYQDSSVLPDADSYIAEEPLELTWDSTMVQCAASNASSYIAIPAQSLGLEPVPSPSWQDEALHDADHSISQIETTLQPQMTECQPSASAEVQEPPRGGAVDLQELLLFHDISTDVLPLSSSLLPTLQQASRLNIFSPESAPLRGLQENSDPRKCFTSLVSTERFGKIQRRWHSHSSRPIRLMPDLWRNLAESKQANLYNVEIPQTCTSQSSEKRISRWGFDEECRQQMQLTLDSLTYPSSTGTERLTLPSTETCEVALEIYFHQFHPTLPVIHPPTFSAKDAPFPLLFVLCLLGSSILGSPSAIKLVSSSFTMILELVETELQSDMARRGSTMEQLGVLTTALLVLNLAAITGQTSRCMAQVEMLYVNLMALAQWHGLFFVQDDLTVNSTLDAIDDEERRWHSWAKIECVKRLIIGIVESDIWFASHFATCPMIRPETIRLLPPSDMKLFHADTAALWSQLRPKYEADQGPYIVEFYVPLLSSRTPEISALLTLLQHRVYETKHRLTCSNEDHRCLEPWRLYKTTPSDAVLVDKIVGLPSAIPLSRADINGVVSWHTSCILMTANMRHFEDAAGCSGTAMVAPSLRDIATWACTPTARRAVVHAAQIFKLLFYRRVSDMVSVHTVAALFKSALVLSFYLLNAPETVHSANHGTLELFDDVDWSVVGSLGVSNHPGALSGPVDAAAAKDDPVGQFIETGGGVSITGIFHAPGFSSCRRVLLHAADLMQTMGKWRSRTLSQILHLLTDDLMDVDSADNYN</sequence>
<feature type="domain" description="AB hydrolase-1" evidence="4">
    <location>
        <begin position="56"/>
        <end position="271"/>
    </location>
</feature>
<accession>A0A0D2A2B4</accession>
<gene>
    <name evidence="5" type="ORF">PV07_01239</name>
</gene>
<dbReference type="GO" id="GO:0003677">
    <property type="term" value="F:DNA binding"/>
    <property type="evidence" value="ECO:0007669"/>
    <property type="project" value="InterPro"/>
</dbReference>
<dbReference type="HOGENOM" id="CLU_008999_1_0_1"/>
<evidence type="ECO:0000313" key="5">
    <source>
        <dbReference type="EMBL" id="KIW34461.1"/>
    </source>
</evidence>
<evidence type="ECO:0008006" key="7">
    <source>
        <dbReference type="Google" id="ProtNLM"/>
    </source>
</evidence>
<evidence type="ECO:0000256" key="1">
    <source>
        <dbReference type="ARBA" id="ARBA00023242"/>
    </source>
</evidence>
<evidence type="ECO:0000259" key="4">
    <source>
        <dbReference type="Pfam" id="PF12697"/>
    </source>
</evidence>
<dbReference type="InterPro" id="IPR007219">
    <property type="entry name" value="XnlR_reg_dom"/>
</dbReference>
<evidence type="ECO:0000256" key="2">
    <source>
        <dbReference type="SAM" id="MobiDB-lite"/>
    </source>
</evidence>
<dbReference type="GeneID" id="27340433"/>
<dbReference type="SUPFAM" id="SSF53474">
    <property type="entry name" value="alpha/beta-Hydrolases"/>
    <property type="match status" value="1"/>
</dbReference>
<dbReference type="Pfam" id="PF04082">
    <property type="entry name" value="Fungal_trans"/>
    <property type="match status" value="1"/>
</dbReference>
<proteinExistence type="predicted"/>
<dbReference type="Pfam" id="PF12697">
    <property type="entry name" value="Abhydrolase_6"/>
    <property type="match status" value="1"/>
</dbReference>
<dbReference type="VEuPathDB" id="FungiDB:PV07_01239"/>
<dbReference type="InterPro" id="IPR000073">
    <property type="entry name" value="AB_hydrolase_1"/>
</dbReference>
<dbReference type="CDD" id="cd12148">
    <property type="entry name" value="fungal_TF_MHR"/>
    <property type="match status" value="1"/>
</dbReference>
<dbReference type="InterPro" id="IPR029058">
    <property type="entry name" value="AB_hydrolase_fold"/>
</dbReference>
<dbReference type="EMBL" id="KN847040">
    <property type="protein sequence ID" value="KIW34461.1"/>
    <property type="molecule type" value="Genomic_DNA"/>
</dbReference>
<feature type="region of interest" description="Disordered" evidence="2">
    <location>
        <begin position="277"/>
        <end position="304"/>
    </location>
</feature>
<dbReference type="GO" id="GO:0008270">
    <property type="term" value="F:zinc ion binding"/>
    <property type="evidence" value="ECO:0007669"/>
    <property type="project" value="InterPro"/>
</dbReference>
<protein>
    <recommendedName>
        <fullName evidence="7">AB hydrolase-1 domain-containing protein</fullName>
    </recommendedName>
</protein>
<keyword evidence="1" id="KW-0539">Nucleus</keyword>
<evidence type="ECO:0000313" key="6">
    <source>
        <dbReference type="Proteomes" id="UP000054466"/>
    </source>
</evidence>
<dbReference type="GO" id="GO:0006351">
    <property type="term" value="P:DNA-templated transcription"/>
    <property type="evidence" value="ECO:0007669"/>
    <property type="project" value="InterPro"/>
</dbReference>
<dbReference type="Gene3D" id="3.40.50.1820">
    <property type="entry name" value="alpha/beta hydrolase"/>
    <property type="match status" value="1"/>
</dbReference>